<evidence type="ECO:0000313" key="2">
    <source>
        <dbReference type="EMBL" id="APA13977.1"/>
    </source>
</evidence>
<feature type="region of interest" description="Disordered" evidence="1">
    <location>
        <begin position="29"/>
        <end position="132"/>
    </location>
</feature>
<dbReference type="VEuPathDB" id="FungiDB:sscle_12g087470"/>
<dbReference type="EMBL" id="CP017825">
    <property type="protein sequence ID" value="APA13977.1"/>
    <property type="molecule type" value="Genomic_DNA"/>
</dbReference>
<proteinExistence type="predicted"/>
<dbReference type="OrthoDB" id="3525132at2759"/>
<feature type="compositionally biased region" description="Polar residues" evidence="1">
    <location>
        <begin position="426"/>
        <end position="440"/>
    </location>
</feature>
<feature type="compositionally biased region" description="Polar residues" evidence="1">
    <location>
        <begin position="452"/>
        <end position="462"/>
    </location>
</feature>
<reference evidence="3" key="1">
    <citation type="journal article" date="2017" name="Genome Biol. Evol.">
        <title>The complete genome sequence of the phytopathogenic fungus Sclerotinia sclerotiorum reveals insights into the genome architecture of broad host range pathogens.</title>
        <authorList>
            <person name="Derbyshire M."/>
            <person name="Denton-Giles M."/>
            <person name="Hegedus D."/>
            <person name="Seifbarghy S."/>
            <person name="Rollins J."/>
            <person name="van Kan J."/>
            <person name="Seidl M.F."/>
            <person name="Faino L."/>
            <person name="Mbengue M."/>
            <person name="Navaud O."/>
            <person name="Raffaele S."/>
            <person name="Hammond-Kosack K."/>
            <person name="Heard S."/>
            <person name="Oliver R."/>
        </authorList>
    </citation>
    <scope>NUCLEOTIDE SEQUENCE [LARGE SCALE GENOMIC DNA]</scope>
    <source>
        <strain evidence="3">ATCC 18683 / 1980 / Ss-1</strain>
    </source>
</reference>
<dbReference type="RefSeq" id="XP_001587977.1">
    <property type="nucleotide sequence ID" value="XM_001587927.1"/>
</dbReference>
<evidence type="ECO:0000313" key="3">
    <source>
        <dbReference type="Proteomes" id="UP000177798"/>
    </source>
</evidence>
<sequence>MDTLVEAASYALRFNNISRGNIIEPPLVRPAASVNNPKSQVAPGRRGGSKNSGTRSTESRIRQENPSNNTMQSNRAASLANTQKTNTGDLQLQYSPSMQGQPQASMRRSPPSYTTQQLNPRSSIKHQSTNLPAWTPPNLVDLVGDENDYKSAEQTSIYHIPTSSILPKMQIRGDKYPNRARGFSGGSMRPIMSMSGVEPVIDSGSDHANHSSPLTSTRDSEDSHGERGSSQPRNSPCDSGFGDSMESANTNLIIKVDSPSPESENTTMEDSETQGHKHHPTSAIVPSESSAGQSSDRRSDEQESINRGVTELKRSNSTSINKGIITHKNMEGDKAKNSTSTNGARHGMEGNSINSTSEATMKGAISVTSTHKNITKSNMGDIKAKRPTSSTANQEDPSDNPKKKVKTSTDNTAPSSEYSSPYMSSLNQGQPSMRANSITSAAVDEPVGGKSVSENSTSTSPK</sequence>
<dbReference type="Proteomes" id="UP000177798">
    <property type="component" value="Chromosome 12"/>
</dbReference>
<organism evidence="2 3">
    <name type="scientific">Sclerotinia sclerotiorum (strain ATCC 18683 / 1980 / Ss-1)</name>
    <name type="common">White mold</name>
    <name type="synonym">Whetzelinia sclerotiorum</name>
    <dbReference type="NCBI Taxonomy" id="665079"/>
    <lineage>
        <taxon>Eukaryota</taxon>
        <taxon>Fungi</taxon>
        <taxon>Dikarya</taxon>
        <taxon>Ascomycota</taxon>
        <taxon>Pezizomycotina</taxon>
        <taxon>Leotiomycetes</taxon>
        <taxon>Helotiales</taxon>
        <taxon>Sclerotiniaceae</taxon>
        <taxon>Sclerotinia</taxon>
    </lineage>
</organism>
<feature type="compositionally biased region" description="Low complexity" evidence="1">
    <location>
        <begin position="414"/>
        <end position="425"/>
    </location>
</feature>
<accession>A0A1D9QGB2</accession>
<feature type="compositionally biased region" description="Basic and acidic residues" evidence="1">
    <location>
        <begin position="218"/>
        <end position="227"/>
    </location>
</feature>
<feature type="region of interest" description="Disordered" evidence="1">
    <location>
        <begin position="176"/>
        <end position="462"/>
    </location>
</feature>
<feature type="compositionally biased region" description="Polar residues" evidence="1">
    <location>
        <begin position="366"/>
        <end position="378"/>
    </location>
</feature>
<name>A0A1D9QGB2_SCLS1</name>
<feature type="compositionally biased region" description="Polar residues" evidence="1">
    <location>
        <begin position="228"/>
        <end position="237"/>
    </location>
</feature>
<dbReference type="KEGG" id="ssl:SS1G_11219"/>
<gene>
    <name evidence="2" type="ORF">sscle_12g087470</name>
</gene>
<feature type="compositionally biased region" description="Polar residues" evidence="1">
    <location>
        <begin position="64"/>
        <end position="132"/>
    </location>
</feature>
<protein>
    <submittedName>
        <fullName evidence="2">Uncharacterized protein</fullName>
    </submittedName>
</protein>
<evidence type="ECO:0000256" key="1">
    <source>
        <dbReference type="SAM" id="MobiDB-lite"/>
    </source>
</evidence>
<dbReference type="AlphaFoldDB" id="A0A1D9QGB2"/>